<sequence>MGEYSRKSRPLPDQDKDMDPRNKTCGNPEGRGARANTGFLTFAYIFYHPIFEFEGNHGRGLGRRVFVGNTIHMFTGFQKAWDKQKEKKIQ</sequence>
<dbReference type="VEuPathDB" id="FungiDB:LEMA_uP037620.1"/>
<feature type="compositionally biased region" description="Basic and acidic residues" evidence="1">
    <location>
        <begin position="1"/>
        <end position="22"/>
    </location>
</feature>
<dbReference type="EMBL" id="FP929116">
    <property type="protein sequence ID" value="CBX94088.1"/>
    <property type="molecule type" value="Genomic_DNA"/>
</dbReference>
<keyword evidence="3" id="KW-1185">Reference proteome</keyword>
<feature type="region of interest" description="Disordered" evidence="1">
    <location>
        <begin position="1"/>
        <end position="34"/>
    </location>
</feature>
<dbReference type="AlphaFoldDB" id="E4ZQT3"/>
<name>E4ZQT3_LEPMJ</name>
<dbReference type="InParanoid" id="E4ZQT3"/>
<evidence type="ECO:0000313" key="3">
    <source>
        <dbReference type="Proteomes" id="UP000002668"/>
    </source>
</evidence>
<dbReference type="HOGENOM" id="CLU_2441254_0_0_1"/>
<proteinExistence type="predicted"/>
<dbReference type="Proteomes" id="UP000002668">
    <property type="component" value="Genome"/>
</dbReference>
<accession>E4ZQT3</accession>
<reference evidence="3" key="1">
    <citation type="journal article" date="2011" name="Nat. Commun.">
        <title>Effector diversification within compartments of the Leptosphaeria maculans genome affected by Repeat-Induced Point mutations.</title>
        <authorList>
            <person name="Rouxel T."/>
            <person name="Grandaubert J."/>
            <person name="Hane J.K."/>
            <person name="Hoede C."/>
            <person name="van de Wouw A.P."/>
            <person name="Couloux A."/>
            <person name="Dominguez V."/>
            <person name="Anthouard V."/>
            <person name="Bally P."/>
            <person name="Bourras S."/>
            <person name="Cozijnsen A.J."/>
            <person name="Ciuffetti L.M."/>
            <person name="Degrave A."/>
            <person name="Dilmaghani A."/>
            <person name="Duret L."/>
            <person name="Fudal I."/>
            <person name="Goodwin S.B."/>
            <person name="Gout L."/>
            <person name="Glaser N."/>
            <person name="Linglin J."/>
            <person name="Kema G.H.J."/>
            <person name="Lapalu N."/>
            <person name="Lawrence C.B."/>
            <person name="May K."/>
            <person name="Meyer M."/>
            <person name="Ollivier B."/>
            <person name="Poulain J."/>
            <person name="Schoch C.L."/>
            <person name="Simon A."/>
            <person name="Spatafora J.W."/>
            <person name="Stachowiak A."/>
            <person name="Turgeon B.G."/>
            <person name="Tyler B.M."/>
            <person name="Vincent D."/>
            <person name="Weissenbach J."/>
            <person name="Amselem J."/>
            <person name="Quesneville H."/>
            <person name="Oliver R.P."/>
            <person name="Wincker P."/>
            <person name="Balesdent M.-H."/>
            <person name="Howlett B.J."/>
        </authorList>
    </citation>
    <scope>NUCLEOTIDE SEQUENCE [LARGE SCALE GENOMIC DNA]</scope>
    <source>
        <strain evidence="3">JN3 / isolate v23.1.3 / race Av1-4-5-6-7-8</strain>
    </source>
</reference>
<protein>
    <submittedName>
        <fullName evidence="2">Predicted protein</fullName>
    </submittedName>
</protein>
<organism evidence="3">
    <name type="scientific">Leptosphaeria maculans (strain JN3 / isolate v23.1.3 / race Av1-4-5-6-7-8)</name>
    <name type="common">Blackleg fungus</name>
    <name type="synonym">Phoma lingam</name>
    <dbReference type="NCBI Taxonomy" id="985895"/>
    <lineage>
        <taxon>Eukaryota</taxon>
        <taxon>Fungi</taxon>
        <taxon>Dikarya</taxon>
        <taxon>Ascomycota</taxon>
        <taxon>Pezizomycotina</taxon>
        <taxon>Dothideomycetes</taxon>
        <taxon>Pleosporomycetidae</taxon>
        <taxon>Pleosporales</taxon>
        <taxon>Pleosporineae</taxon>
        <taxon>Leptosphaeriaceae</taxon>
        <taxon>Plenodomus</taxon>
        <taxon>Plenodomus lingam/Leptosphaeria maculans species complex</taxon>
    </lineage>
</organism>
<gene>
    <name evidence="2" type="ORF">LEMA_uP037620.1</name>
</gene>
<dbReference type="RefSeq" id="XP_003837528.1">
    <property type="nucleotide sequence ID" value="XM_003837480.1"/>
</dbReference>
<dbReference type="GeneID" id="13284183"/>
<evidence type="ECO:0000256" key="1">
    <source>
        <dbReference type="SAM" id="MobiDB-lite"/>
    </source>
</evidence>
<evidence type="ECO:0000313" key="2">
    <source>
        <dbReference type="EMBL" id="CBX94088.1"/>
    </source>
</evidence>